<dbReference type="GO" id="GO:0006567">
    <property type="term" value="P:L-threonine catabolic process"/>
    <property type="evidence" value="ECO:0007669"/>
    <property type="project" value="TreeGrafter"/>
</dbReference>
<dbReference type="InterPro" id="IPR036052">
    <property type="entry name" value="TrpB-like_PALP_sf"/>
</dbReference>
<evidence type="ECO:0000313" key="13">
    <source>
        <dbReference type="Proteomes" id="UP000000254"/>
    </source>
</evidence>
<keyword evidence="5 8" id="KW-0456">Lyase</keyword>
<dbReference type="Gene3D" id="3.40.50.1100">
    <property type="match status" value="2"/>
</dbReference>
<dbReference type="InterPro" id="IPR050147">
    <property type="entry name" value="Ser/Thr_Dehydratase"/>
</dbReference>
<evidence type="ECO:0000256" key="2">
    <source>
        <dbReference type="ARBA" id="ARBA00005517"/>
    </source>
</evidence>
<evidence type="ECO:0000256" key="6">
    <source>
        <dbReference type="ARBA" id="ARBA00049144"/>
    </source>
</evidence>
<dbReference type="KEGG" id="smr:Smar_0094"/>
<dbReference type="AlphaFoldDB" id="A3DKP7"/>
<feature type="binding site" evidence="9">
    <location>
        <position position="137"/>
    </location>
    <ligand>
        <name>pyridoxal 5'-phosphate</name>
        <dbReference type="ChEBI" id="CHEBI:597326"/>
    </ligand>
</feature>
<evidence type="ECO:0000256" key="1">
    <source>
        <dbReference type="ARBA" id="ARBA00001933"/>
    </source>
</evidence>
<evidence type="ECO:0000313" key="12">
    <source>
        <dbReference type="EMBL" id="ABN69207.1"/>
    </source>
</evidence>
<name>A3DKP7_STAMF</name>
<dbReference type="GO" id="GO:0003941">
    <property type="term" value="F:L-serine ammonia-lyase activity"/>
    <property type="evidence" value="ECO:0007669"/>
    <property type="project" value="TreeGrafter"/>
</dbReference>
<evidence type="ECO:0000256" key="7">
    <source>
        <dbReference type="NCBIfam" id="TIGR00260"/>
    </source>
</evidence>
<comment type="similarity">
    <text evidence="2 8">Belongs to the threonine synthase family.</text>
</comment>
<comment type="cofactor">
    <cofactor evidence="1 8 9">
        <name>pyridoxal 5'-phosphate</name>
        <dbReference type="ChEBI" id="CHEBI:597326"/>
    </cofactor>
</comment>
<dbReference type="GO" id="GO:0009097">
    <property type="term" value="P:isoleucine biosynthetic process"/>
    <property type="evidence" value="ECO:0007669"/>
    <property type="project" value="TreeGrafter"/>
</dbReference>
<dbReference type="GO" id="GO:0004794">
    <property type="term" value="F:threonine deaminase activity"/>
    <property type="evidence" value="ECO:0007669"/>
    <property type="project" value="TreeGrafter"/>
</dbReference>
<keyword evidence="8" id="KW-0028">Amino-acid biosynthesis</keyword>
<evidence type="ECO:0000256" key="10">
    <source>
        <dbReference type="PIRSR" id="PIRSR038945-2"/>
    </source>
</evidence>
<evidence type="ECO:0000259" key="11">
    <source>
        <dbReference type="Pfam" id="PF00291"/>
    </source>
</evidence>
<dbReference type="EC" id="4.2.3.1" evidence="7 8"/>
<proteinExistence type="inferred from homology"/>
<dbReference type="STRING" id="399550.Smar_0094"/>
<protein>
    <recommendedName>
        <fullName evidence="3 7">Threonine synthase</fullName>
        <ecNumber evidence="7 8">4.2.3.1</ecNumber>
    </recommendedName>
</protein>
<dbReference type="InterPro" id="IPR001926">
    <property type="entry name" value="TrpB-like_PALP"/>
</dbReference>
<dbReference type="Proteomes" id="UP000000254">
    <property type="component" value="Chromosome"/>
</dbReference>
<dbReference type="Pfam" id="PF00291">
    <property type="entry name" value="PALP"/>
    <property type="match status" value="1"/>
</dbReference>
<feature type="domain" description="Tryptophan synthase beta chain-like PALP" evidence="11">
    <location>
        <begin position="74"/>
        <end position="384"/>
    </location>
</feature>
<dbReference type="GO" id="GO:0006565">
    <property type="term" value="P:L-serine catabolic process"/>
    <property type="evidence" value="ECO:0007669"/>
    <property type="project" value="TreeGrafter"/>
</dbReference>
<keyword evidence="4 8" id="KW-0663">Pyridoxal phosphate</keyword>
<dbReference type="PANTHER" id="PTHR48078">
    <property type="entry name" value="THREONINE DEHYDRATASE, MITOCHONDRIAL-RELATED"/>
    <property type="match status" value="1"/>
</dbReference>
<comment type="function">
    <text evidence="8">Catalyzes the gamma-elimination of phosphate from L-phosphohomoserine and the beta-addition of water to produce L-threonine.</text>
</comment>
<sequence>MFVKELKCSKCGRTYSLKEKPVMCINKDLGRLDIFYDYEAIKNAVKPEDLAKREFYMWRYKEFLPVPDEKYIVSIGEGGTPLIKANRLAEKLGLKNLYLKDETRNPTGSFKDRCMSVSVSMAKYFGFKRAVVASSGNAAAALAAYGARAGIEVYAFVPDFAGYGKIAQLLFYGAKVFRVRWVEAEDPTVKMMRLLAEKYGFYPSPSFGPFNPYQIEGPKTIAMEIVEQLGWDVPDQVFVPTGAASLLTGVYNGFRDWNNVGWINKYPRMVAVQPEGNHPFVRAWMEKADPNKIKPWEKPPETIATGLEDTFPWDGDAGLRALYNTNGYGVVVSDEEILEAMKLLASLEGLFAEPSGAAGLAGLIKALEDGKVDRDETIVVLVTGHGLKDPDIVKKTAGDAPTINPDPQEFFAKAKEFYKVDFN</sequence>
<comment type="catalytic activity">
    <reaction evidence="6 8">
        <text>O-phospho-L-homoserine + H2O = L-threonine + phosphate</text>
        <dbReference type="Rhea" id="RHEA:10840"/>
        <dbReference type="ChEBI" id="CHEBI:15377"/>
        <dbReference type="ChEBI" id="CHEBI:43474"/>
        <dbReference type="ChEBI" id="CHEBI:57590"/>
        <dbReference type="ChEBI" id="CHEBI:57926"/>
        <dbReference type="EC" id="4.2.3.1"/>
    </reaction>
</comment>
<dbReference type="CDD" id="cd01563">
    <property type="entry name" value="Thr-synth_1"/>
    <property type="match status" value="1"/>
</dbReference>
<keyword evidence="8" id="KW-0791">Threonine biosynthesis</keyword>
<organism evidence="12 13">
    <name type="scientific">Staphylothermus marinus (strain ATCC 43588 / DSM 3639 / JCM 9404 / F1)</name>
    <dbReference type="NCBI Taxonomy" id="399550"/>
    <lineage>
        <taxon>Archaea</taxon>
        <taxon>Thermoproteota</taxon>
        <taxon>Thermoprotei</taxon>
        <taxon>Desulfurococcales</taxon>
        <taxon>Desulfurococcaceae</taxon>
        <taxon>Staphylothermus</taxon>
    </lineage>
</organism>
<dbReference type="InterPro" id="IPR004450">
    <property type="entry name" value="Thr_synthase-like"/>
</dbReference>
<dbReference type="PANTHER" id="PTHR48078:SF6">
    <property type="entry name" value="L-THREONINE DEHYDRATASE CATABOLIC TDCB"/>
    <property type="match status" value="1"/>
</dbReference>
<accession>A3DKP7</accession>
<dbReference type="GeneID" id="4906637"/>
<evidence type="ECO:0000256" key="9">
    <source>
        <dbReference type="PIRSR" id="PIRSR038945-1"/>
    </source>
</evidence>
<evidence type="ECO:0000256" key="8">
    <source>
        <dbReference type="PIRNR" id="PIRNR038945"/>
    </source>
</evidence>
<evidence type="ECO:0000256" key="5">
    <source>
        <dbReference type="ARBA" id="ARBA00023239"/>
    </source>
</evidence>
<dbReference type="NCBIfam" id="NF006050">
    <property type="entry name" value="PRK08197.1"/>
    <property type="match status" value="1"/>
</dbReference>
<dbReference type="RefSeq" id="WP_011838398.1">
    <property type="nucleotide sequence ID" value="NC_009033.1"/>
</dbReference>
<reference evidence="13" key="1">
    <citation type="journal article" date="2009" name="BMC Genomics">
        <title>The complete genome sequence of Staphylothermus marinus reveals differences in sulfur metabolism among heterotrophic Crenarchaeota.</title>
        <authorList>
            <person name="Anderson I.J."/>
            <person name="Dharmarajan L."/>
            <person name="Rodriguez J."/>
            <person name="Hooper S."/>
            <person name="Porat I."/>
            <person name="Ulrich L.E."/>
            <person name="Elkins J.G."/>
            <person name="Mavromatis K."/>
            <person name="Sun H."/>
            <person name="Land M."/>
            <person name="Lapidus A."/>
            <person name="Lucas S."/>
            <person name="Barry K."/>
            <person name="Huber H."/>
            <person name="Zhulin I.B."/>
            <person name="Whitman W.B."/>
            <person name="Mukhopadhyay B."/>
            <person name="Woese C."/>
            <person name="Bristow J."/>
            <person name="Kyrpides N."/>
        </authorList>
    </citation>
    <scope>NUCLEOTIDE SEQUENCE [LARGE SCALE GENOMIC DNA]</scope>
    <source>
        <strain evidence="13">ATCC 43588 / DSM 3639 / JCM 9404 / F1</strain>
    </source>
</reference>
<feature type="binding site" evidence="9">
    <location>
        <position position="383"/>
    </location>
    <ligand>
        <name>pyridoxal 5'-phosphate</name>
        <dbReference type="ChEBI" id="CHEBI:597326"/>
    </ligand>
</feature>
<feature type="modified residue" description="N6-(pyridoxal phosphate)lysine" evidence="10">
    <location>
        <position position="111"/>
    </location>
</feature>
<gene>
    <name evidence="12" type="ordered locus">Smar_0094</name>
</gene>
<dbReference type="GO" id="GO:0004795">
    <property type="term" value="F:threonine synthase activity"/>
    <property type="evidence" value="ECO:0007669"/>
    <property type="project" value="UniProtKB-UniRule"/>
</dbReference>
<dbReference type="eggNOG" id="arCOG01434">
    <property type="taxonomic scope" value="Archaea"/>
</dbReference>
<dbReference type="HOGENOM" id="CLU_028142_4_1_2"/>
<reference evidence="12 13" key="2">
    <citation type="journal article" date="2009" name="Stand. Genomic Sci.">
        <title>Complete genome sequence of Staphylothermus marinus Stetter and Fiala 1986 type strain F1.</title>
        <authorList>
            <person name="Anderson I.J."/>
            <person name="Sun H."/>
            <person name="Lapidus A."/>
            <person name="Copeland A."/>
            <person name="Glavina Del Rio T."/>
            <person name="Tice H."/>
            <person name="Dalin E."/>
            <person name="Lucas S."/>
            <person name="Barry K."/>
            <person name="Land M."/>
            <person name="Richardson P."/>
            <person name="Huber H."/>
            <person name="Kyrpides N.C."/>
        </authorList>
    </citation>
    <scope>NUCLEOTIDE SEQUENCE [LARGE SCALE GENOMIC DNA]</scope>
    <source>
        <strain evidence="13">ATCC 43588 / DSM 3639 / JCM 9404 / F1</strain>
    </source>
</reference>
<dbReference type="GO" id="GO:0009088">
    <property type="term" value="P:threonine biosynthetic process"/>
    <property type="evidence" value="ECO:0007669"/>
    <property type="project" value="UniProtKB-UniRule"/>
</dbReference>
<dbReference type="SUPFAM" id="SSF53686">
    <property type="entry name" value="Tryptophan synthase beta subunit-like PLP-dependent enzymes"/>
    <property type="match status" value="1"/>
</dbReference>
<evidence type="ECO:0000256" key="4">
    <source>
        <dbReference type="ARBA" id="ARBA00022898"/>
    </source>
</evidence>
<dbReference type="OrthoDB" id="6371at2157"/>
<dbReference type="UniPathway" id="UPA00050">
    <property type="reaction ID" value="UER00065"/>
</dbReference>
<dbReference type="InterPro" id="IPR026260">
    <property type="entry name" value="Thr_Synthase_bac/arc"/>
</dbReference>
<dbReference type="EMBL" id="CP000575">
    <property type="protein sequence ID" value="ABN69207.1"/>
    <property type="molecule type" value="Genomic_DNA"/>
</dbReference>
<keyword evidence="13" id="KW-1185">Reference proteome</keyword>
<dbReference type="NCBIfam" id="TIGR00260">
    <property type="entry name" value="thrC"/>
    <property type="match status" value="1"/>
</dbReference>
<dbReference type="PIRSF" id="PIRSF038945">
    <property type="entry name" value="Thr_synthase"/>
    <property type="match status" value="1"/>
</dbReference>
<comment type="pathway">
    <text evidence="8">Amino-acid biosynthesis; L-threonine biosynthesis; L-threonine from L-aspartate: step 5/5.</text>
</comment>
<evidence type="ECO:0000256" key="3">
    <source>
        <dbReference type="ARBA" id="ARBA00018679"/>
    </source>
</evidence>